<feature type="binding site" evidence="8 10">
    <location>
        <begin position="107"/>
        <end position="108"/>
    </location>
    <ligand>
        <name>substrate</name>
    </ligand>
</feature>
<gene>
    <name evidence="8 12" type="primary">aroQ</name>
    <name evidence="12" type="ORF">BN1051_02454</name>
</gene>
<dbReference type="CDD" id="cd00466">
    <property type="entry name" value="DHQase_II"/>
    <property type="match status" value="1"/>
</dbReference>
<feature type="binding site" evidence="8 10">
    <location>
        <position position="80"/>
    </location>
    <ligand>
        <name>substrate</name>
    </ligand>
</feature>
<keyword evidence="7 8" id="KW-0456">Lyase</keyword>
<comment type="subunit">
    <text evidence="4 8">Homododecamer.</text>
</comment>
<dbReference type="HAMAP" id="MF_00169">
    <property type="entry name" value="AroQ"/>
    <property type="match status" value="1"/>
</dbReference>
<comment type="catalytic activity">
    <reaction evidence="1 8">
        <text>3-dehydroquinate = 3-dehydroshikimate + H2O</text>
        <dbReference type="Rhea" id="RHEA:21096"/>
        <dbReference type="ChEBI" id="CHEBI:15377"/>
        <dbReference type="ChEBI" id="CHEBI:16630"/>
        <dbReference type="ChEBI" id="CHEBI:32364"/>
        <dbReference type="EC" id="4.2.1.10"/>
    </reaction>
</comment>
<dbReference type="InterPro" id="IPR001874">
    <property type="entry name" value="DHquinase_II"/>
</dbReference>
<comment type="similarity">
    <text evidence="3 8">Belongs to the type-II 3-dehydroquinase family.</text>
</comment>
<dbReference type="PROSITE" id="PS01029">
    <property type="entry name" value="DEHYDROQUINASE_II"/>
    <property type="match status" value="1"/>
</dbReference>
<evidence type="ECO:0000256" key="8">
    <source>
        <dbReference type="HAMAP-Rule" id="MF_00169"/>
    </source>
</evidence>
<evidence type="ECO:0000256" key="5">
    <source>
        <dbReference type="ARBA" id="ARBA00012060"/>
    </source>
</evidence>
<evidence type="ECO:0000256" key="7">
    <source>
        <dbReference type="ARBA" id="ARBA00023239"/>
    </source>
</evidence>
<evidence type="ECO:0000256" key="1">
    <source>
        <dbReference type="ARBA" id="ARBA00001864"/>
    </source>
</evidence>
<keyword evidence="8" id="KW-0028">Amino-acid biosynthesis</keyword>
<reference evidence="12" key="1">
    <citation type="submission" date="2014-07" db="EMBL/GenBank/DDBJ databases">
        <authorList>
            <person name="Urmite Genomes Urmite Genomes"/>
        </authorList>
    </citation>
    <scope>NUCLEOTIDE SEQUENCE</scope>
    <source>
        <strain evidence="12">11W110_air</strain>
    </source>
</reference>
<name>A0A078MW77_9MICC</name>
<dbReference type="EMBL" id="LN483071">
    <property type="protein sequence ID" value="CEA09091.1"/>
    <property type="molecule type" value="Genomic_DNA"/>
</dbReference>
<dbReference type="UniPathway" id="UPA00053">
    <property type="reaction ID" value="UER00086"/>
</dbReference>
<evidence type="ECO:0000313" key="12">
    <source>
        <dbReference type="EMBL" id="CEA09091.1"/>
    </source>
</evidence>
<dbReference type="PANTHER" id="PTHR21272">
    <property type="entry name" value="CATABOLIC 3-DEHYDROQUINASE"/>
    <property type="match status" value="1"/>
</dbReference>
<dbReference type="Gene3D" id="3.40.50.9100">
    <property type="entry name" value="Dehydroquinase, class II"/>
    <property type="match status" value="1"/>
</dbReference>
<protein>
    <recommendedName>
        <fullName evidence="5 8">3-dehydroquinate dehydratase</fullName>
        <shortName evidence="8">3-dehydroquinase</shortName>
        <ecNumber evidence="5 8">4.2.1.10</ecNumber>
    </recommendedName>
    <alternativeName>
        <fullName evidence="8">Type II DHQase</fullName>
    </alternativeName>
</protein>
<dbReference type="GO" id="GO:0008652">
    <property type="term" value="P:amino acid biosynthetic process"/>
    <property type="evidence" value="ECO:0007669"/>
    <property type="project" value="UniProtKB-KW"/>
</dbReference>
<organism evidence="12">
    <name type="scientific">Arthrobacter saudimassiliensis</name>
    <dbReference type="NCBI Taxonomy" id="1461584"/>
    <lineage>
        <taxon>Bacteria</taxon>
        <taxon>Bacillati</taxon>
        <taxon>Actinomycetota</taxon>
        <taxon>Actinomycetes</taxon>
        <taxon>Micrococcales</taxon>
        <taxon>Micrococcaceae</taxon>
        <taxon>Arthrobacter</taxon>
    </lineage>
</organism>
<evidence type="ECO:0000256" key="10">
    <source>
        <dbReference type="PIRSR" id="PIRSR001399-2"/>
    </source>
</evidence>
<feature type="binding site" evidence="8 10">
    <location>
        <position position="93"/>
    </location>
    <ligand>
        <name>substrate</name>
    </ligand>
</feature>
<proteinExistence type="inferred from homology"/>
<sequence length="155" mass="16395">MNAADSARTLLILNGPNLNLLGTREPAVYGTDTLADLEATAEDAARELGWNVQCLQSNHEGELIEAIHAARGTAAGIVINPAAYTHTSVAIRDALAGVGLPVVEVHLSNIHRREEFRHHSYVSPVAEAVIAGAGRHGYRMAVQFLASKLQEAAAG</sequence>
<dbReference type="EC" id="4.2.1.10" evidence="5 8"/>
<feature type="binding site" evidence="8 10">
    <location>
        <position position="117"/>
    </location>
    <ligand>
        <name>substrate</name>
    </ligand>
</feature>
<evidence type="ECO:0000256" key="11">
    <source>
        <dbReference type="PIRSR" id="PIRSR001399-3"/>
    </source>
</evidence>
<dbReference type="PIRSF" id="PIRSF001399">
    <property type="entry name" value="DHquinase_II"/>
    <property type="match status" value="1"/>
</dbReference>
<dbReference type="PATRIC" id="fig|1461584.3.peg.2429"/>
<dbReference type="AlphaFoldDB" id="A0A078MW77"/>
<dbReference type="GO" id="GO:0003855">
    <property type="term" value="F:3-dehydroquinate dehydratase activity"/>
    <property type="evidence" value="ECO:0007669"/>
    <property type="project" value="UniProtKB-UniRule"/>
</dbReference>
<comment type="function">
    <text evidence="8">Catalyzes a trans-dehydration via an enolate intermediate.</text>
</comment>
<feature type="site" description="Transition state stabilizer" evidence="8 11">
    <location>
        <position position="24"/>
    </location>
</feature>
<keyword evidence="6 8" id="KW-0057">Aromatic amino acid biosynthesis</keyword>
<evidence type="ECO:0000256" key="9">
    <source>
        <dbReference type="PIRSR" id="PIRSR001399-1"/>
    </source>
</evidence>
<accession>A0A078MW77</accession>
<feature type="binding site" evidence="8 10">
    <location>
        <position position="86"/>
    </location>
    <ligand>
        <name>substrate</name>
    </ligand>
</feature>
<dbReference type="InterPro" id="IPR036441">
    <property type="entry name" value="DHquinase_II_sf"/>
</dbReference>
<dbReference type="GO" id="GO:0019631">
    <property type="term" value="P:quinate catabolic process"/>
    <property type="evidence" value="ECO:0007669"/>
    <property type="project" value="TreeGrafter"/>
</dbReference>
<feature type="active site" description="Proton acceptor" evidence="8 9">
    <location>
        <position position="29"/>
    </location>
</feature>
<comment type="pathway">
    <text evidence="2 8">Metabolic intermediate biosynthesis; chorismate biosynthesis; chorismate from D-erythrose 4-phosphate and phosphoenolpyruvate: step 3/7.</text>
</comment>
<dbReference type="NCBIfam" id="TIGR01088">
    <property type="entry name" value="aroQ"/>
    <property type="match status" value="1"/>
</dbReference>
<dbReference type="NCBIfam" id="NF003805">
    <property type="entry name" value="PRK05395.1-2"/>
    <property type="match status" value="1"/>
</dbReference>
<dbReference type="NCBIfam" id="NF003806">
    <property type="entry name" value="PRK05395.1-3"/>
    <property type="match status" value="1"/>
</dbReference>
<dbReference type="NCBIfam" id="NF003804">
    <property type="entry name" value="PRK05395.1-1"/>
    <property type="match status" value="1"/>
</dbReference>
<dbReference type="Pfam" id="PF01220">
    <property type="entry name" value="DHquinase_II"/>
    <property type="match status" value="1"/>
</dbReference>
<evidence type="ECO:0000256" key="3">
    <source>
        <dbReference type="ARBA" id="ARBA00011037"/>
    </source>
</evidence>
<feature type="active site" description="Proton donor" evidence="8 9">
    <location>
        <position position="106"/>
    </location>
</feature>
<dbReference type="NCBIfam" id="NF003807">
    <property type="entry name" value="PRK05395.1-4"/>
    <property type="match status" value="1"/>
</dbReference>
<dbReference type="InterPro" id="IPR018509">
    <property type="entry name" value="DHquinase_II_CS"/>
</dbReference>
<dbReference type="GO" id="GO:0009423">
    <property type="term" value="P:chorismate biosynthetic process"/>
    <property type="evidence" value="ECO:0007669"/>
    <property type="project" value="UniProtKB-UniRule"/>
</dbReference>
<dbReference type="PANTHER" id="PTHR21272:SF3">
    <property type="entry name" value="CATABOLIC 3-DEHYDROQUINASE"/>
    <property type="match status" value="1"/>
</dbReference>
<evidence type="ECO:0000256" key="6">
    <source>
        <dbReference type="ARBA" id="ARBA00023141"/>
    </source>
</evidence>
<evidence type="ECO:0000256" key="2">
    <source>
        <dbReference type="ARBA" id="ARBA00004902"/>
    </source>
</evidence>
<evidence type="ECO:0000256" key="4">
    <source>
        <dbReference type="ARBA" id="ARBA00011193"/>
    </source>
</evidence>
<dbReference type="SUPFAM" id="SSF52304">
    <property type="entry name" value="Type II 3-dehydroquinate dehydratase"/>
    <property type="match status" value="1"/>
</dbReference>
<dbReference type="GO" id="GO:0009073">
    <property type="term" value="P:aromatic amino acid family biosynthetic process"/>
    <property type="evidence" value="ECO:0007669"/>
    <property type="project" value="UniProtKB-KW"/>
</dbReference>